<evidence type="ECO:0000313" key="2">
    <source>
        <dbReference type="EMBL" id="QAB14736.1"/>
    </source>
</evidence>
<dbReference type="Proteomes" id="UP000285478">
    <property type="component" value="Chromosome"/>
</dbReference>
<gene>
    <name evidence="2" type="ORF">EPV75_03135</name>
</gene>
<accession>A0A410H1F0</accession>
<proteinExistence type="predicted"/>
<reference evidence="2 3" key="1">
    <citation type="journal article" date="2018" name="Environ. Microbiol.">
        <title>Genomes of ubiquitous marine and hypersaline Hydrogenovibrio, Thiomicrorhabdus and Thiomicrospira spp. encode a diversity of mechanisms to sustain chemolithoautotrophy in heterogeneous environments.</title>
        <authorList>
            <person name="Scott K.M."/>
            <person name="Williams J."/>
            <person name="Porter C.M.B."/>
            <person name="Russel S."/>
            <person name="Harmer T.L."/>
            <person name="Paul J.H."/>
            <person name="Antonen K.M."/>
            <person name="Bridges M.K."/>
            <person name="Camper G.J."/>
            <person name="Campla C.K."/>
            <person name="Casella L.G."/>
            <person name="Chase E."/>
            <person name="Conrad J.W."/>
            <person name="Cruz M.C."/>
            <person name="Dunlap D.S."/>
            <person name="Duran L."/>
            <person name="Fahsbender E.M."/>
            <person name="Goldsmith D.B."/>
            <person name="Keeley R.F."/>
            <person name="Kondoff M.R."/>
            <person name="Kussy B.I."/>
            <person name="Lane M.K."/>
            <person name="Lawler S."/>
            <person name="Leigh B.A."/>
            <person name="Lewis C."/>
            <person name="Lostal L.M."/>
            <person name="Marking D."/>
            <person name="Mancera P.A."/>
            <person name="McClenthan E.C."/>
            <person name="McIntyre E.A."/>
            <person name="Mine J.A."/>
            <person name="Modi S."/>
            <person name="Moore B.D."/>
            <person name="Morgan W.A."/>
            <person name="Nelson K.M."/>
            <person name="Nguyen K.N."/>
            <person name="Ogburn N."/>
            <person name="Parrino D.G."/>
            <person name="Pedapudi A.D."/>
            <person name="Pelham R.P."/>
            <person name="Preece A.M."/>
            <person name="Rampersad E.A."/>
            <person name="Richardson J.C."/>
            <person name="Rodgers C.M."/>
            <person name="Schaffer B.L."/>
            <person name="Sheridan N.E."/>
            <person name="Solone M.R."/>
            <person name="Staley Z.R."/>
            <person name="Tabuchi M."/>
            <person name="Waide R.J."/>
            <person name="Wanjugi P.W."/>
            <person name="Young S."/>
            <person name="Clum A."/>
            <person name="Daum C."/>
            <person name="Huntemann M."/>
            <person name="Ivanova N."/>
            <person name="Kyrpides N."/>
            <person name="Mikhailova N."/>
            <person name="Palaniappan K."/>
            <person name="Pillay M."/>
            <person name="Reddy T.B.K."/>
            <person name="Shapiro N."/>
            <person name="Stamatis D."/>
            <person name="Varghese N."/>
            <person name="Woyke T."/>
            <person name="Boden R."/>
            <person name="Freyermuth S.K."/>
            <person name="Kerfeld C.A."/>
        </authorList>
    </citation>
    <scope>NUCLEOTIDE SEQUENCE [LARGE SCALE GENOMIC DNA]</scope>
    <source>
        <strain evidence="2 3">JR-2</strain>
    </source>
</reference>
<protein>
    <submittedName>
        <fullName evidence="2">Acyloxyacyl hydrolase</fullName>
    </submittedName>
</protein>
<feature type="signal peptide" evidence="1">
    <location>
        <begin position="1"/>
        <end position="28"/>
    </location>
</feature>
<dbReference type="EMBL" id="CP035033">
    <property type="protein sequence ID" value="QAB14736.1"/>
    <property type="molecule type" value="Genomic_DNA"/>
</dbReference>
<dbReference type="AlphaFoldDB" id="A0A410H1F0"/>
<keyword evidence="2" id="KW-0378">Hydrolase</keyword>
<dbReference type="GO" id="GO:0016787">
    <property type="term" value="F:hydrolase activity"/>
    <property type="evidence" value="ECO:0007669"/>
    <property type="project" value="UniProtKB-KW"/>
</dbReference>
<dbReference type="InterPro" id="IPR018550">
    <property type="entry name" value="Lipid-A_deacylase-rel"/>
</dbReference>
<keyword evidence="1" id="KW-0732">Signal</keyword>
<organism evidence="2 3">
    <name type="scientific">Hydrogenovibrio thermophilus</name>
    <dbReference type="NCBI Taxonomy" id="265883"/>
    <lineage>
        <taxon>Bacteria</taxon>
        <taxon>Pseudomonadati</taxon>
        <taxon>Pseudomonadota</taxon>
        <taxon>Gammaproteobacteria</taxon>
        <taxon>Thiotrichales</taxon>
        <taxon>Piscirickettsiaceae</taxon>
        <taxon>Hydrogenovibrio</taxon>
    </lineage>
</organism>
<sequence>MFVFNPTLRSLFIAFSLLFAITTPKAHADSSNDLLMNLTIIGAIGSFGYACYEGQAPCSFDPSLNTDKLSLSVDVGADNTIQNNRFAFGADWQKPLFENEHFRIGGRWEINANYWYSTDKDADNKSGYIVGLTPVFHYIWKTGQIKPYLELGGGPQYLSDVTIENEFKSTQFQFGSIFGLGVQSDQFEIGYRYLHISNANIETPNPGTDFHNLHIAYKF</sequence>
<dbReference type="RefSeq" id="WP_128384440.1">
    <property type="nucleotide sequence ID" value="NZ_CP035033.1"/>
</dbReference>
<evidence type="ECO:0000313" key="3">
    <source>
        <dbReference type="Proteomes" id="UP000285478"/>
    </source>
</evidence>
<feature type="chain" id="PRO_5019282846" evidence="1">
    <location>
        <begin position="29"/>
        <end position="219"/>
    </location>
</feature>
<name>A0A410H1F0_9GAMM</name>
<dbReference type="KEGG" id="htr:EPV75_03135"/>
<dbReference type="Pfam" id="PF09411">
    <property type="entry name" value="PagL"/>
    <property type="match status" value="1"/>
</dbReference>
<dbReference type="SUPFAM" id="SSF56925">
    <property type="entry name" value="OMPA-like"/>
    <property type="match status" value="1"/>
</dbReference>
<evidence type="ECO:0000256" key="1">
    <source>
        <dbReference type="SAM" id="SignalP"/>
    </source>
</evidence>
<dbReference type="InterPro" id="IPR011250">
    <property type="entry name" value="OMP/PagP_B-barrel"/>
</dbReference>
<dbReference type="Gene3D" id="2.40.160.20">
    <property type="match status" value="1"/>
</dbReference>
<keyword evidence="3" id="KW-1185">Reference proteome</keyword>